<dbReference type="InterPro" id="IPR034085">
    <property type="entry name" value="TOG"/>
</dbReference>
<dbReference type="InterPro" id="IPR016024">
    <property type="entry name" value="ARM-type_fold"/>
</dbReference>
<dbReference type="EMBL" id="KZ819294">
    <property type="protein sequence ID" value="PWN97669.1"/>
    <property type="molecule type" value="Genomic_DNA"/>
</dbReference>
<dbReference type="RefSeq" id="XP_025597948.1">
    <property type="nucleotide sequence ID" value="XM_025742560.1"/>
</dbReference>
<gene>
    <name evidence="6" type="ORF">FA09DRAFT_330331</name>
</gene>
<dbReference type="GO" id="GO:0019887">
    <property type="term" value="F:protein kinase regulator activity"/>
    <property type="evidence" value="ECO:0007669"/>
    <property type="project" value="TreeGrafter"/>
</dbReference>
<comment type="similarity">
    <text evidence="1">Belongs to the GCN1 family.</text>
</comment>
<dbReference type="InterPro" id="IPR022716">
    <property type="entry name" value="Gcn1_N"/>
</dbReference>
<dbReference type="InterPro" id="IPR057546">
    <property type="entry name" value="HEAT_GCN1"/>
</dbReference>
<keyword evidence="2" id="KW-0677">Repeat</keyword>
<evidence type="ECO:0000313" key="7">
    <source>
        <dbReference type="Proteomes" id="UP000245946"/>
    </source>
</evidence>
<dbReference type="SMART" id="SM01349">
    <property type="entry name" value="TOG"/>
    <property type="match status" value="1"/>
</dbReference>
<feature type="repeat" description="HEAT" evidence="3">
    <location>
        <begin position="2061"/>
        <end position="2099"/>
    </location>
</feature>
<dbReference type="GO" id="GO:0006417">
    <property type="term" value="P:regulation of translation"/>
    <property type="evidence" value="ECO:0007669"/>
    <property type="project" value="TreeGrafter"/>
</dbReference>
<dbReference type="SUPFAM" id="SSF48371">
    <property type="entry name" value="ARM repeat"/>
    <property type="match status" value="4"/>
</dbReference>
<sequence>MRSKDVKHWAVHSSVPSSLADPYADDDDMAPGAATRAAAAHDDAEAPSPAHDWDAFVAGAARRVASTSTKERLVFLQQRLLPLAKDAESGLEAAQRTELVALLVPMYARYVDRASQLAAQAALEALLRAPSATESSGGAPPFLKYAVGYLRRDAERLCKAGAAGVASTRINLLSWLCCTFAALCAESEPSKSVCWEPLVGSIALAYDSLMGSELRPALKRSVLRSTRRTVRQNHTQIPALVETLTATAAGPAALRAVTLLGLIVDVSLRLRIGGEAAKGEAGGTGRSYVSTAKPAILSFFTSHVVSSKTAVPEHVHAALHDFVAAEVTEEDMTQTLRPAMEKMLLRSPELALPVASSCFAAYAGNVGPHLKALQNAIMSASRSSAAATRTRAVALFGTLVARSSAADVRGGIDEFLAVLKSGKASSPDHRAALFQMLHVVPASAELSPAISEVVAGTLAKEAQEAAMQAAMSALSAHLGYCLRSNIAVPASVAPALCKELQNAKIPLRKAVSAGVGSLLWELPADGSASAAAKAFGDALLPGLEANIKAATTNTLTSPAGPLEGYVAVAVIEGRLAQWGGAAKIRSDNAVLQSIAAGGIKPSFVLWDKVYRRATSDAEELWFVRALESVLTGHASTLKSEPSGRVAAAMALMHAVFGSTHNSTSRAAVKSTQVLARSDAELAAALVQHGVNDWLQKRAQQQAVAKSAKDAAEEDAASKTRDVSRPLRALLQAAASSSEATEESVRQSVLVGLLVVAHHAALEDRDRAFFIDLVQRSRLDPRVLVEQRLAELLATARDAVELPYLRDAAFAAYSTLVLVAPDMAISQLVLDIQNNVQLVELAALTSDDLGMWRTEEGTLFIDILSAKKEKTAEKRNHKDAKIEAWEAELRESIARKKAAENKTYTRDEKAAIDAQLNVEAAARARVAALELRLTRALRTISSIVAAHVEEIDSAMSTLTRLVLSVLGISQALTLSRDEALRAFSALSSCISPRLADYEVSMRSALLRSVDEQLVSEDLRRESFGELVARVLYRLRFVAEQGPLDLTTVSFVAPLLTSVITQGGLGVPEDDSESAAEQVQLALDFIAYHAGACSDVRFPRLEFIDDLAHVVAKHGQLAKDAVSAMRSMGEAMKTSATGDEISNILRHALADEVSVRSGSLQALLPLDLTNIEFCVELWLACHDEDEENARLAEKAWEENGLDVPEVFAPALVPLLEHTHVFVRLSTGRALAEAARMHPEAVTDVIAALRHLYELRAVELKPELDKYGLVIDSTVGREDPWRTRVAIALAFQHLAPLFNGSDVEPFFEFLIQGEALGDRSEEVRQKMLDAGSAVIDALGAERLAELIHMFESYLAHPTPSTESNDGVTEAVVILFGRLARHLDSKDPRVGQVVERLISALATPSELVQVAVTDCLPPLVRSLGPNVRPLVDRLFSNLLAGPKYALRRGSAYGLAGVVKGRGISAIAEFRIMQRLADAIEDKKSSQARQGAMMAYETLSATLGRLFEPYVPGILPHMLVGFADGTPDVREATQDTARVLMSNVTGYCTKIILPTLLEGLEDKQWRTKKGAIELLGAMAYCAPRQLSAALPTIIPNLNEPLKDSHTQVRQAAERALAGFGGVISNPEIKKLVPVLLKALIDPTAKTQAALTRILRTSFSHVLDGPSLALVVPILERGLRERSAAISKDASRIVGNLASITDSKDFVPYLKNLVPLVRLVLVSPVPEARAVAAKALGTLVERLGEVNFVELVPSLLQVLRSDATGVDRQGSAQGLAEVLAALGIERMASLLPEVVGYASSPRAYVRAGALSLLIYLPATFGPTRFAPYMSRIVPPILSGIADPEEPVRDASMRAGRMIINQDASKAVDLLLPHLEQGMFDENWRIRMSSIQLVADLLFKCASISGKNEVEDGEDGEGAAEENTMVGNSIQKQLIEALGQDRRDAVLAGLYILRQDSVVNVRQMAINIWKSLVSNTPKTAREVLPVMLNIIIKSLASEGVEQREMAGRTLGELVAKLGERILGESIPLLRLKGAEATEPLLRAGVCFAVTEILAGATKTQLEDHEDSLIAIVRHGLVDESAKVRHAAAQAFDSMQQVIGSRAIDETIPTLLGALQSQDAGGSSETALAALREVMRARGDVVFPVVVPTLTAQPITAFNARALSALVRAAGTALNRRLSGILTALSKSLDAEQDESVRAELDGAVASILGTVADFDGVHQLMLLLLGWAGSAESPAKRATGCRFFAVFCRVMNADVDMGDYYVDWVRRLISLFEDRTPAVVDEAWAALDVCLKTVPKGEIENLVVPMRRTVESTGAPGEDLPGFCRPKGAAPLVPVFLAGLLNGTAEQREQGALGLADIVERTSADAIKPLVVSMVGPLIRACGDRHPAAVKAAILSALTTMLQRVPQHTKPFLPQLQRSFQKAVTDPTSPNVRNRAGIALGVLMSLQAARVDAVVLELVGHARPGAGGPLPAAGAASTAAPVPGAADAKTIADSCMQALVRVLDSAKTIGAPAREAIDALLRETFEAGGFPHESFKVAAADVLALLLASHDEEAATALVQEHVLPQTDPQLAALAVAAMAQRAPQQLYDVGVQTKLARAVGNWAAADPQVARPAREAREAMRKHEPWCSDSAVLDVL</sequence>
<evidence type="ECO:0000256" key="1">
    <source>
        <dbReference type="ARBA" id="ARBA00007366"/>
    </source>
</evidence>
<dbReference type="InterPro" id="IPR011989">
    <property type="entry name" value="ARM-like"/>
</dbReference>
<reference evidence="6 7" key="1">
    <citation type="journal article" date="2018" name="Mol. Biol. Evol.">
        <title>Broad Genomic Sampling Reveals a Smut Pathogenic Ancestry of the Fungal Clade Ustilaginomycotina.</title>
        <authorList>
            <person name="Kijpornyongpan T."/>
            <person name="Mondo S.J."/>
            <person name="Barry K."/>
            <person name="Sandor L."/>
            <person name="Lee J."/>
            <person name="Lipzen A."/>
            <person name="Pangilinan J."/>
            <person name="LaButti K."/>
            <person name="Hainaut M."/>
            <person name="Henrissat B."/>
            <person name="Grigoriev I.V."/>
            <person name="Spatafora J.W."/>
            <person name="Aime M.C."/>
        </authorList>
    </citation>
    <scope>NUCLEOTIDE SEQUENCE [LARGE SCALE GENOMIC DNA]</scope>
    <source>
        <strain evidence="6 7">MCA 4186</strain>
    </source>
</reference>
<dbReference type="GO" id="GO:0034198">
    <property type="term" value="P:cellular response to amino acid starvation"/>
    <property type="evidence" value="ECO:0007669"/>
    <property type="project" value="TreeGrafter"/>
</dbReference>
<dbReference type="GeneID" id="37270104"/>
<dbReference type="STRING" id="58919.A0A316Z7U3"/>
<evidence type="ECO:0000313" key="6">
    <source>
        <dbReference type="EMBL" id="PWN97669.1"/>
    </source>
</evidence>
<dbReference type="InterPro" id="IPR056809">
    <property type="entry name" value="HEAT_GCN1_fung"/>
</dbReference>
<name>A0A316Z7U3_9BASI</name>
<dbReference type="Pfam" id="PF23271">
    <property type="entry name" value="HEAT_GCN1"/>
    <property type="match status" value="1"/>
</dbReference>
<dbReference type="Pfam" id="PF24993">
    <property type="entry name" value="GNC1_N"/>
    <property type="match status" value="1"/>
</dbReference>
<dbReference type="PROSITE" id="PS50077">
    <property type="entry name" value="HEAT_REPEAT"/>
    <property type="match status" value="3"/>
</dbReference>
<feature type="repeat" description="HEAT" evidence="3">
    <location>
        <begin position="1588"/>
        <end position="1626"/>
    </location>
</feature>
<dbReference type="OrthoDB" id="5148094at2759"/>
<keyword evidence="7" id="KW-1185">Reference proteome</keyword>
<dbReference type="PANTHER" id="PTHR23346">
    <property type="entry name" value="TRANSLATIONAL ACTIVATOR GCN1-RELATED"/>
    <property type="match status" value="1"/>
</dbReference>
<evidence type="ECO:0000256" key="2">
    <source>
        <dbReference type="ARBA" id="ARBA00022737"/>
    </source>
</evidence>
<feature type="region of interest" description="Disordered" evidence="4">
    <location>
        <begin position="1"/>
        <end position="47"/>
    </location>
</feature>
<proteinExistence type="inferred from homology"/>
<protein>
    <submittedName>
        <fullName evidence="6">ARM repeat-containing protein</fullName>
    </submittedName>
</protein>
<organism evidence="6 7">
    <name type="scientific">Tilletiopsis washingtonensis</name>
    <dbReference type="NCBI Taxonomy" id="58919"/>
    <lineage>
        <taxon>Eukaryota</taxon>
        <taxon>Fungi</taxon>
        <taxon>Dikarya</taxon>
        <taxon>Basidiomycota</taxon>
        <taxon>Ustilaginomycotina</taxon>
        <taxon>Exobasidiomycetes</taxon>
        <taxon>Entylomatales</taxon>
        <taxon>Entylomatales incertae sedis</taxon>
        <taxon>Tilletiopsis</taxon>
    </lineage>
</organism>
<dbReference type="PANTHER" id="PTHR23346:SF7">
    <property type="entry name" value="STALLED RIBOSOME SENSOR GCN1"/>
    <property type="match status" value="1"/>
</dbReference>
<dbReference type="Gene3D" id="1.25.10.10">
    <property type="entry name" value="Leucine-rich Repeat Variant"/>
    <property type="match status" value="6"/>
</dbReference>
<dbReference type="InterPro" id="IPR021133">
    <property type="entry name" value="HEAT_type_2"/>
</dbReference>
<dbReference type="GO" id="GO:0005829">
    <property type="term" value="C:cytosol"/>
    <property type="evidence" value="ECO:0007669"/>
    <property type="project" value="TreeGrafter"/>
</dbReference>
<dbReference type="InterPro" id="IPR056810">
    <property type="entry name" value="GNC1-like_N"/>
</dbReference>
<dbReference type="Pfam" id="PF12074">
    <property type="entry name" value="Gcn1_N"/>
    <property type="match status" value="1"/>
</dbReference>
<evidence type="ECO:0000259" key="5">
    <source>
        <dbReference type="SMART" id="SM01349"/>
    </source>
</evidence>
<feature type="domain" description="TOG" evidence="5">
    <location>
        <begin position="1418"/>
        <end position="1647"/>
    </location>
</feature>
<dbReference type="Pfam" id="PF24987">
    <property type="entry name" value="HEAT_EF3_N"/>
    <property type="match status" value="2"/>
</dbReference>
<dbReference type="Proteomes" id="UP000245946">
    <property type="component" value="Unassembled WGS sequence"/>
</dbReference>
<dbReference type="Pfam" id="PF24984">
    <property type="entry name" value="HEAT_EF3_GNC1"/>
    <property type="match status" value="1"/>
</dbReference>
<evidence type="ECO:0000256" key="3">
    <source>
        <dbReference type="PROSITE-ProRule" id="PRU00103"/>
    </source>
</evidence>
<accession>A0A316Z7U3</accession>
<evidence type="ECO:0000256" key="4">
    <source>
        <dbReference type="SAM" id="MobiDB-lite"/>
    </source>
</evidence>
<dbReference type="Pfam" id="PF24916">
    <property type="entry name" value="HEAT_GCN1_fung"/>
    <property type="match status" value="1"/>
</dbReference>
<feature type="repeat" description="HEAT" evidence="3">
    <location>
        <begin position="1707"/>
        <end position="1745"/>
    </location>
</feature>